<dbReference type="InterPro" id="IPR058240">
    <property type="entry name" value="rSAM_sf"/>
</dbReference>
<dbReference type="Pfam" id="PF04055">
    <property type="entry name" value="Radical_SAM"/>
    <property type="match status" value="1"/>
</dbReference>
<dbReference type="SFLD" id="SFLDF00288">
    <property type="entry name" value="HemN-like__clustered_with_nucl"/>
    <property type="match status" value="1"/>
</dbReference>
<keyword evidence="4 9" id="KW-0949">S-adenosyl-L-methionine</keyword>
<dbReference type="NCBIfam" id="TIGR00539">
    <property type="entry name" value="hemN_rel"/>
    <property type="match status" value="1"/>
</dbReference>
<evidence type="ECO:0000256" key="9">
    <source>
        <dbReference type="RuleBase" id="RU364116"/>
    </source>
</evidence>
<dbReference type="SMART" id="SM00729">
    <property type="entry name" value="Elp3"/>
    <property type="match status" value="1"/>
</dbReference>
<proteinExistence type="inferred from homology"/>
<dbReference type="AlphaFoldDB" id="A0A1W2A6H1"/>
<name>A0A1W2A6H1_9FIRM</name>
<keyword evidence="12" id="KW-1185">Reference proteome</keyword>
<dbReference type="GO" id="GO:0004109">
    <property type="term" value="F:coproporphyrinogen oxidase activity"/>
    <property type="evidence" value="ECO:0007669"/>
    <property type="project" value="InterPro"/>
</dbReference>
<dbReference type="PANTHER" id="PTHR13932:SF5">
    <property type="entry name" value="RADICAL S-ADENOSYL METHIONINE DOMAIN-CONTAINING PROTEIN 1, MITOCHONDRIAL"/>
    <property type="match status" value="1"/>
</dbReference>
<dbReference type="SUPFAM" id="SSF102114">
    <property type="entry name" value="Radical SAM enzymes"/>
    <property type="match status" value="1"/>
</dbReference>
<dbReference type="Pfam" id="PF06969">
    <property type="entry name" value="HemN_C"/>
    <property type="match status" value="1"/>
</dbReference>
<dbReference type="GO" id="GO:0005737">
    <property type="term" value="C:cytoplasm"/>
    <property type="evidence" value="ECO:0007669"/>
    <property type="project" value="UniProtKB-SubCell"/>
</dbReference>
<dbReference type="STRING" id="1122930.SAMN02745168_1558"/>
<keyword evidence="9" id="KW-0963">Cytoplasm</keyword>
<evidence type="ECO:0000256" key="8">
    <source>
        <dbReference type="ARBA" id="ARBA00023186"/>
    </source>
</evidence>
<dbReference type="InterPro" id="IPR013785">
    <property type="entry name" value="Aldolase_TIM"/>
</dbReference>
<evidence type="ECO:0000256" key="1">
    <source>
        <dbReference type="ARBA" id="ARBA00006100"/>
    </source>
</evidence>
<keyword evidence="6 9" id="KW-0408">Iron</keyword>
<reference evidence="11 12" key="1">
    <citation type="submission" date="2017-04" db="EMBL/GenBank/DDBJ databases">
        <authorList>
            <person name="Afonso C.L."/>
            <person name="Miller P.J."/>
            <person name="Scott M.A."/>
            <person name="Spackman E."/>
            <person name="Goraichik I."/>
            <person name="Dimitrov K.M."/>
            <person name="Suarez D.L."/>
            <person name="Swayne D.E."/>
        </authorList>
    </citation>
    <scope>NUCLEOTIDE SEQUENCE [LARGE SCALE GENOMIC DNA]</scope>
    <source>
        <strain evidence="11 12">DSM 12816</strain>
    </source>
</reference>
<dbReference type="RefSeq" id="WP_084234190.1">
    <property type="nucleotide sequence ID" value="NZ_FWXW01000003.1"/>
</dbReference>
<dbReference type="Gene3D" id="3.20.20.70">
    <property type="entry name" value="Aldolase class I"/>
    <property type="match status" value="1"/>
</dbReference>
<dbReference type="InterPro" id="IPR010723">
    <property type="entry name" value="HemN_C"/>
</dbReference>
<evidence type="ECO:0000313" key="11">
    <source>
        <dbReference type="EMBL" id="SMC56236.1"/>
    </source>
</evidence>
<feature type="domain" description="Radical SAM core" evidence="10">
    <location>
        <begin position="1"/>
        <end position="233"/>
    </location>
</feature>
<evidence type="ECO:0000256" key="3">
    <source>
        <dbReference type="ARBA" id="ARBA00022617"/>
    </source>
</evidence>
<sequence>MKKNLGIYVHIPFCRSKCQYCDFYSLAGAEALMPEYQKALLQHIGEVAPFAAGYTVDTVYFGGGTPSLYGEKNLTKLLSMIQKRFNLDVRAEITLEANPDSADKKELKSLARAGFNRISLGMQSADDDKLKTLGRPHTFGDVRRAVADARDAGFKNLSLDLIYGLPSQTAESWRESLGAALSLRPEHLSCYGLKIEEHTPFFAKQNELDFPDDDLQADMYLSAVETLGKQGFRQYEISNFALPDRESRHNLKYWTGGEYVGLGAAAHSDFGGSRYSYFADLKGYIKGVLDGDAIVAESETLTPRERDGEYIMLRLRTSEGISEKEYFGSFRLDFAPLEELMKSYRDRGWADTDGRRWFFTPRGFLISNRLIGELLDAQSEAKLKTQLPILRHEYGKR</sequence>
<accession>A0A1W2A6H1</accession>
<comment type="function">
    <text evidence="9">Probably acts as a heme chaperone, transferring heme to an unknown acceptor. Binds one molecule of heme per monomer, possibly covalently. Binds 1 [4Fe-4S] cluster. The cluster is coordinated with 3 cysteines and an exchangeable S-adenosyl-L-methionine.</text>
</comment>
<dbReference type="InterPro" id="IPR006638">
    <property type="entry name" value="Elp3/MiaA/NifB-like_rSAM"/>
</dbReference>
<evidence type="ECO:0000256" key="4">
    <source>
        <dbReference type="ARBA" id="ARBA00022691"/>
    </source>
</evidence>
<dbReference type="SFLD" id="SFLDS00029">
    <property type="entry name" value="Radical_SAM"/>
    <property type="match status" value="1"/>
</dbReference>
<dbReference type="PANTHER" id="PTHR13932">
    <property type="entry name" value="COPROPORPHYRINIGEN III OXIDASE"/>
    <property type="match status" value="1"/>
</dbReference>
<evidence type="ECO:0000256" key="5">
    <source>
        <dbReference type="ARBA" id="ARBA00022723"/>
    </source>
</evidence>
<keyword evidence="3 9" id="KW-0349">Heme</keyword>
<dbReference type="EMBL" id="FWXW01000003">
    <property type="protein sequence ID" value="SMC56236.1"/>
    <property type="molecule type" value="Genomic_DNA"/>
</dbReference>
<keyword evidence="5 9" id="KW-0479">Metal-binding</keyword>
<evidence type="ECO:0000256" key="2">
    <source>
        <dbReference type="ARBA" id="ARBA00017228"/>
    </source>
</evidence>
<dbReference type="InterPro" id="IPR034505">
    <property type="entry name" value="Coproporphyrinogen-III_oxidase"/>
</dbReference>
<dbReference type="PROSITE" id="PS51918">
    <property type="entry name" value="RADICAL_SAM"/>
    <property type="match status" value="1"/>
</dbReference>
<dbReference type="GO" id="GO:0006779">
    <property type="term" value="P:porphyrin-containing compound biosynthetic process"/>
    <property type="evidence" value="ECO:0007669"/>
    <property type="project" value="InterPro"/>
</dbReference>
<dbReference type="Proteomes" id="UP000192790">
    <property type="component" value="Unassembled WGS sequence"/>
</dbReference>
<dbReference type="SFLD" id="SFLDG01082">
    <property type="entry name" value="B12-binding_domain_containing"/>
    <property type="match status" value="1"/>
</dbReference>
<gene>
    <name evidence="11" type="ORF">SAMN02745168_1558</name>
</gene>
<dbReference type="OrthoDB" id="9808022at2"/>
<protein>
    <recommendedName>
        <fullName evidence="2 9">Heme chaperone HemW</fullName>
    </recommendedName>
</protein>
<dbReference type="SFLD" id="SFLDG01065">
    <property type="entry name" value="anaerobic_coproporphyrinogen-I"/>
    <property type="match status" value="1"/>
</dbReference>
<evidence type="ECO:0000256" key="7">
    <source>
        <dbReference type="ARBA" id="ARBA00023014"/>
    </source>
</evidence>
<evidence type="ECO:0000256" key="6">
    <source>
        <dbReference type="ARBA" id="ARBA00023004"/>
    </source>
</evidence>
<dbReference type="GO" id="GO:0046872">
    <property type="term" value="F:metal ion binding"/>
    <property type="evidence" value="ECO:0007669"/>
    <property type="project" value="UniProtKB-UniRule"/>
</dbReference>
<dbReference type="CDD" id="cd01335">
    <property type="entry name" value="Radical_SAM"/>
    <property type="match status" value="1"/>
</dbReference>
<dbReference type="GO" id="GO:0051539">
    <property type="term" value="F:4 iron, 4 sulfur cluster binding"/>
    <property type="evidence" value="ECO:0007669"/>
    <property type="project" value="UniProtKB-UniRule"/>
</dbReference>
<evidence type="ECO:0000259" key="10">
    <source>
        <dbReference type="PROSITE" id="PS51918"/>
    </source>
</evidence>
<keyword evidence="9" id="KW-0004">4Fe-4S</keyword>
<dbReference type="SFLD" id="SFLDF00562">
    <property type="entry name" value="HemN-like__clustered_with_heat"/>
    <property type="match status" value="1"/>
</dbReference>
<dbReference type="InterPro" id="IPR007197">
    <property type="entry name" value="rSAM"/>
</dbReference>
<comment type="similarity">
    <text evidence="1">Belongs to the anaerobic coproporphyrinogen-III oxidase family. HemW subfamily.</text>
</comment>
<keyword evidence="7 9" id="KW-0411">Iron-sulfur</keyword>
<evidence type="ECO:0000313" key="12">
    <source>
        <dbReference type="Proteomes" id="UP000192790"/>
    </source>
</evidence>
<dbReference type="InterPro" id="IPR004559">
    <property type="entry name" value="HemW-like"/>
</dbReference>
<comment type="subcellular location">
    <subcellularLocation>
        <location evidence="9">Cytoplasm</location>
    </subcellularLocation>
</comment>
<organism evidence="11 12">
    <name type="scientific">Papillibacter cinnamivorans DSM 12816</name>
    <dbReference type="NCBI Taxonomy" id="1122930"/>
    <lineage>
        <taxon>Bacteria</taxon>
        <taxon>Bacillati</taxon>
        <taxon>Bacillota</taxon>
        <taxon>Clostridia</taxon>
        <taxon>Eubacteriales</taxon>
        <taxon>Oscillospiraceae</taxon>
        <taxon>Papillibacter</taxon>
    </lineage>
</organism>
<keyword evidence="8 9" id="KW-0143">Chaperone</keyword>